<dbReference type="SUPFAM" id="SSF49303">
    <property type="entry name" value="beta-Galactosidase/glucuronidase domain"/>
    <property type="match status" value="1"/>
</dbReference>
<accession>A0A5B8U368</accession>
<dbReference type="SUPFAM" id="SSF49785">
    <property type="entry name" value="Galactose-binding domain-like"/>
    <property type="match status" value="1"/>
</dbReference>
<dbReference type="OrthoDB" id="9762066at2"/>
<sequence length="644" mass="71352">MLSGPVAVVHRNALSPVVFPLPEMLRRCLLLCLLAVLALPASALAQGDGIVDKTLYKTGNSGRYLMGGEWLYRADPSGNGAQQGFATSTSRLGWTPVTVPNAWNAKDYSDASFAGGVGWYRKDFHLPSAAKALSWVVRFESVNYRSRVYLNGRLIGKNTGAYLPFEIRLPAGLLKRGGRNVLAVRVDDRRFPTDFPPSGLSTTGVPTGGWWNYGGILREVYLRKIDRVDFTNVAVLPDLPCGTCDAHVTYKATVRNYGDSAQRVRVTARLGARNVALGTLAVGAKRFATFTKRIAVKHPRVWSPDSPYLYDTSVGAAVGGRTLQTYTVRTGIRSIKVVDGHLMLNGKPLHFRGFGTHEDSLDKGFAIDDAQREQQIQWAREAGATLFRSHYPLHPYYYERLDELGMLAWTEVPVYSVKTKYLKQRLVRELAAKELASAVQTNINHPSIIVWSAGNELSARPGPVQGYYIQRAVKLAKSLDPTRPVGLAVAGYPSAGCQPEYKPLDVIGINEYFGWYSGPNGQIADRSLLSDYLDSVRQCYPDKAIVITETGAEANRDGPVEERGTYQFQQDFANYHFGVYATKPWLSGAIWWTLEEFAVRPNWEGGNPWPNSPIHQKGVITMSGVKKPAFFDLQRIYKGTKQYG</sequence>
<evidence type="ECO:0000256" key="4">
    <source>
        <dbReference type="SAM" id="SignalP"/>
    </source>
</evidence>
<dbReference type="InterPro" id="IPR036156">
    <property type="entry name" value="Beta-gal/glucu_dom_sf"/>
</dbReference>
<reference evidence="8 9" key="1">
    <citation type="journal article" date="2018" name="J. Microbiol.">
        <title>Baekduia soli gen. nov., sp. nov., a novel bacterium isolated from the soil of Baekdu Mountain and proposal of a novel family name, Baekduiaceae fam. nov.</title>
        <authorList>
            <person name="An D.S."/>
            <person name="Siddiqi M.Z."/>
            <person name="Kim K.H."/>
            <person name="Yu H.S."/>
            <person name="Im W.T."/>
        </authorList>
    </citation>
    <scope>NUCLEOTIDE SEQUENCE [LARGE SCALE GENOMIC DNA]</scope>
    <source>
        <strain evidence="8 9">BR7-21</strain>
    </source>
</reference>
<dbReference type="SUPFAM" id="SSF51445">
    <property type="entry name" value="(Trans)glycosidases"/>
    <property type="match status" value="1"/>
</dbReference>
<dbReference type="InterPro" id="IPR017853">
    <property type="entry name" value="GH"/>
</dbReference>
<dbReference type="AlphaFoldDB" id="A0A5B8U368"/>
<protein>
    <recommendedName>
        <fullName evidence="10">Beta-galactosidase</fullName>
    </recommendedName>
</protein>
<dbReference type="Gene3D" id="3.20.20.80">
    <property type="entry name" value="Glycosidases"/>
    <property type="match status" value="1"/>
</dbReference>
<keyword evidence="9" id="KW-1185">Reference proteome</keyword>
<dbReference type="PANTHER" id="PTHR42732">
    <property type="entry name" value="BETA-GALACTOSIDASE"/>
    <property type="match status" value="1"/>
</dbReference>
<dbReference type="InterPro" id="IPR006101">
    <property type="entry name" value="Glyco_hydro_2"/>
</dbReference>
<dbReference type="PANTHER" id="PTHR42732:SF1">
    <property type="entry name" value="BETA-MANNOSIDASE"/>
    <property type="match status" value="1"/>
</dbReference>
<dbReference type="InterPro" id="IPR013783">
    <property type="entry name" value="Ig-like_fold"/>
</dbReference>
<dbReference type="InterPro" id="IPR006103">
    <property type="entry name" value="Glyco_hydro_2_cat"/>
</dbReference>
<dbReference type="EMBL" id="CP042430">
    <property type="protein sequence ID" value="QEC47497.1"/>
    <property type="molecule type" value="Genomic_DNA"/>
</dbReference>
<keyword evidence="3" id="KW-0326">Glycosidase</keyword>
<dbReference type="Pfam" id="PF00703">
    <property type="entry name" value="Glyco_hydro_2"/>
    <property type="match status" value="1"/>
</dbReference>
<evidence type="ECO:0000256" key="2">
    <source>
        <dbReference type="ARBA" id="ARBA00022801"/>
    </source>
</evidence>
<dbReference type="InterPro" id="IPR006102">
    <property type="entry name" value="Ig-like_GH2"/>
</dbReference>
<feature type="domain" description="Glycoside hydrolase family 2 immunoglobulin-like beta-sandwich" evidence="5">
    <location>
        <begin position="244"/>
        <end position="333"/>
    </location>
</feature>
<comment type="similarity">
    <text evidence="1">Belongs to the glycosyl hydrolase 2 family.</text>
</comment>
<evidence type="ECO:0000256" key="3">
    <source>
        <dbReference type="ARBA" id="ARBA00023295"/>
    </source>
</evidence>
<evidence type="ECO:0000256" key="1">
    <source>
        <dbReference type="ARBA" id="ARBA00007401"/>
    </source>
</evidence>
<dbReference type="Gene3D" id="2.60.40.10">
    <property type="entry name" value="Immunoglobulins"/>
    <property type="match status" value="1"/>
</dbReference>
<dbReference type="GO" id="GO:0004553">
    <property type="term" value="F:hydrolase activity, hydrolyzing O-glycosyl compounds"/>
    <property type="evidence" value="ECO:0007669"/>
    <property type="project" value="InterPro"/>
</dbReference>
<dbReference type="RefSeq" id="WP_146918017.1">
    <property type="nucleotide sequence ID" value="NZ_CP042430.1"/>
</dbReference>
<dbReference type="PRINTS" id="PR00132">
    <property type="entry name" value="GLHYDRLASE2"/>
</dbReference>
<evidence type="ECO:0000259" key="7">
    <source>
        <dbReference type="Pfam" id="PF02837"/>
    </source>
</evidence>
<name>A0A5B8U368_9ACTN</name>
<dbReference type="Pfam" id="PF02837">
    <property type="entry name" value="Glyco_hydro_2_N"/>
    <property type="match status" value="1"/>
</dbReference>
<evidence type="ECO:0000313" key="8">
    <source>
        <dbReference type="EMBL" id="QEC47497.1"/>
    </source>
</evidence>
<dbReference type="GO" id="GO:0005975">
    <property type="term" value="P:carbohydrate metabolic process"/>
    <property type="evidence" value="ECO:0007669"/>
    <property type="project" value="InterPro"/>
</dbReference>
<organism evidence="8 9">
    <name type="scientific">Baekduia soli</name>
    <dbReference type="NCBI Taxonomy" id="496014"/>
    <lineage>
        <taxon>Bacteria</taxon>
        <taxon>Bacillati</taxon>
        <taxon>Actinomycetota</taxon>
        <taxon>Thermoleophilia</taxon>
        <taxon>Solirubrobacterales</taxon>
        <taxon>Baekduiaceae</taxon>
        <taxon>Baekduia</taxon>
    </lineage>
</organism>
<feature type="domain" description="Glycosyl hydrolases family 2 sugar binding" evidence="7">
    <location>
        <begin position="110"/>
        <end position="224"/>
    </location>
</feature>
<evidence type="ECO:0000259" key="5">
    <source>
        <dbReference type="Pfam" id="PF00703"/>
    </source>
</evidence>
<feature type="domain" description="Glycoside hydrolase family 2 catalytic" evidence="6">
    <location>
        <begin position="335"/>
        <end position="555"/>
    </location>
</feature>
<feature type="chain" id="PRO_5038590728" description="Beta-galactosidase" evidence="4">
    <location>
        <begin position="46"/>
        <end position="644"/>
    </location>
</feature>
<dbReference type="InterPro" id="IPR051913">
    <property type="entry name" value="GH2_Domain-Containing"/>
</dbReference>
<feature type="signal peptide" evidence="4">
    <location>
        <begin position="1"/>
        <end position="45"/>
    </location>
</feature>
<proteinExistence type="inferred from homology"/>
<gene>
    <name evidence="8" type="ORF">FSW04_07845</name>
</gene>
<evidence type="ECO:0000313" key="9">
    <source>
        <dbReference type="Proteomes" id="UP000321805"/>
    </source>
</evidence>
<evidence type="ECO:0008006" key="10">
    <source>
        <dbReference type="Google" id="ProtNLM"/>
    </source>
</evidence>
<keyword evidence="2" id="KW-0378">Hydrolase</keyword>
<keyword evidence="4" id="KW-0732">Signal</keyword>
<dbReference type="InterPro" id="IPR006104">
    <property type="entry name" value="Glyco_hydro_2_N"/>
</dbReference>
<evidence type="ECO:0000259" key="6">
    <source>
        <dbReference type="Pfam" id="PF02836"/>
    </source>
</evidence>
<dbReference type="KEGG" id="bsol:FSW04_07845"/>
<dbReference type="Pfam" id="PF02836">
    <property type="entry name" value="Glyco_hydro_2_C"/>
    <property type="match status" value="1"/>
</dbReference>
<dbReference type="InterPro" id="IPR008979">
    <property type="entry name" value="Galactose-bd-like_sf"/>
</dbReference>
<dbReference type="Gene3D" id="2.60.120.260">
    <property type="entry name" value="Galactose-binding domain-like"/>
    <property type="match status" value="1"/>
</dbReference>
<dbReference type="Proteomes" id="UP000321805">
    <property type="component" value="Chromosome"/>
</dbReference>